<organism evidence="7 8">
    <name type="scientific">Paenibacillus sophorae</name>
    <dbReference type="NCBI Taxonomy" id="1333845"/>
    <lineage>
        <taxon>Bacteria</taxon>
        <taxon>Bacillati</taxon>
        <taxon>Bacillota</taxon>
        <taxon>Bacilli</taxon>
        <taxon>Bacillales</taxon>
        <taxon>Paenibacillaceae</taxon>
        <taxon>Paenibacillus</taxon>
    </lineage>
</organism>
<keyword evidence="1" id="KW-1003">Cell membrane</keyword>
<dbReference type="Pfam" id="PF01547">
    <property type="entry name" value="SBP_bac_1"/>
    <property type="match status" value="1"/>
</dbReference>
<accession>A0A1H8M579</accession>
<evidence type="ECO:0000256" key="6">
    <source>
        <dbReference type="SAM" id="SignalP"/>
    </source>
</evidence>
<dbReference type="InterPro" id="IPR006059">
    <property type="entry name" value="SBP"/>
</dbReference>
<name>A0A1H8M579_9BACL</name>
<evidence type="ECO:0000256" key="4">
    <source>
        <dbReference type="ARBA" id="ARBA00023139"/>
    </source>
</evidence>
<dbReference type="EMBL" id="FODH01000005">
    <property type="protein sequence ID" value="SEO12296.1"/>
    <property type="molecule type" value="Genomic_DNA"/>
</dbReference>
<keyword evidence="2 6" id="KW-0732">Signal</keyword>
<evidence type="ECO:0000256" key="2">
    <source>
        <dbReference type="ARBA" id="ARBA00022729"/>
    </source>
</evidence>
<evidence type="ECO:0000256" key="5">
    <source>
        <dbReference type="ARBA" id="ARBA00023288"/>
    </source>
</evidence>
<evidence type="ECO:0000256" key="1">
    <source>
        <dbReference type="ARBA" id="ARBA00022475"/>
    </source>
</evidence>
<dbReference type="PROSITE" id="PS51257">
    <property type="entry name" value="PROKAR_LIPOPROTEIN"/>
    <property type="match status" value="1"/>
</dbReference>
<dbReference type="PANTHER" id="PTHR43649">
    <property type="entry name" value="ARABINOSE-BINDING PROTEIN-RELATED"/>
    <property type="match status" value="1"/>
</dbReference>
<keyword evidence="3" id="KW-0472">Membrane</keyword>
<protein>
    <submittedName>
        <fullName evidence="7">Raffinose/stachyose/melibiose transport system substrate-binding protein</fullName>
    </submittedName>
</protein>
<dbReference type="Proteomes" id="UP000198809">
    <property type="component" value="Unassembled WGS sequence"/>
</dbReference>
<proteinExistence type="predicted"/>
<dbReference type="STRING" id="1333845.SAMN04487895_10570"/>
<dbReference type="InterPro" id="IPR050490">
    <property type="entry name" value="Bact_solute-bd_prot1"/>
</dbReference>
<reference evidence="7 8" key="1">
    <citation type="submission" date="2016-10" db="EMBL/GenBank/DDBJ databases">
        <authorList>
            <person name="de Groot N.N."/>
        </authorList>
    </citation>
    <scope>NUCLEOTIDE SEQUENCE [LARGE SCALE GENOMIC DNA]</scope>
    <source>
        <strain evidence="7 8">CGMCC 1.10238</strain>
    </source>
</reference>
<evidence type="ECO:0000313" key="8">
    <source>
        <dbReference type="Proteomes" id="UP000198809"/>
    </source>
</evidence>
<dbReference type="RefSeq" id="WP_036605234.1">
    <property type="nucleotide sequence ID" value="NZ_CP076607.1"/>
</dbReference>
<dbReference type="PANTHER" id="PTHR43649:SF33">
    <property type="entry name" value="POLYGALACTURONAN_RHAMNOGALACTURONAN-BINDING PROTEIN YTCQ"/>
    <property type="match status" value="1"/>
</dbReference>
<keyword evidence="5" id="KW-0449">Lipoprotein</keyword>
<gene>
    <name evidence="7" type="ORF">SAMN04487895_10570</name>
</gene>
<keyword evidence="4" id="KW-0564">Palmitate</keyword>
<sequence length="432" mass="47875">MRKMRALSIALVLMLIVLSGCSSGGNGGNSSEGSSGNSGGSSGDVTLTIYTTTNDSAAQDTLKSIADAYTAEHPNVKFEWQFPGNDYENILKMKMAGNDMPDIFDTHGWSKVRYNNFVADLRDQEWVANLSDSMKPIVTDDEGKVYTLPLNAAKDGITYNKGILDKYGIEVPQTLDELIAAGEKIKKESGGEVTPFFFSSTDPASLAQYFDMLATPLLISAEKNHAQELLDGTFDWNNWTPLPAKFKEMYDKGLMNEDVFTVRESDRPQLFAEGKVAFTFSAPTFVPDALAINPDLKVGIMPIPSIVPGDTPTFSGGERYTMAAWKDGKHLDVAKDVINFFGKPENLKKISEVTGTPSAMSNVTPDLGIYTEYYEKYKDIRVFPYFDRVYLPSGMWDVMQTTSAEILSETMTPEDSSQFYKQEVERLKSQQK</sequence>
<dbReference type="SUPFAM" id="SSF53850">
    <property type="entry name" value="Periplasmic binding protein-like II"/>
    <property type="match status" value="1"/>
</dbReference>
<dbReference type="Gene3D" id="3.40.190.10">
    <property type="entry name" value="Periplasmic binding protein-like II"/>
    <property type="match status" value="2"/>
</dbReference>
<evidence type="ECO:0000313" key="7">
    <source>
        <dbReference type="EMBL" id="SEO12296.1"/>
    </source>
</evidence>
<dbReference type="AlphaFoldDB" id="A0A1H8M579"/>
<feature type="signal peptide" evidence="6">
    <location>
        <begin position="1"/>
        <end position="24"/>
    </location>
</feature>
<feature type="chain" id="PRO_5039179565" evidence="6">
    <location>
        <begin position="25"/>
        <end position="432"/>
    </location>
</feature>
<evidence type="ECO:0000256" key="3">
    <source>
        <dbReference type="ARBA" id="ARBA00023136"/>
    </source>
</evidence>